<evidence type="ECO:0000256" key="7">
    <source>
        <dbReference type="ARBA" id="ARBA00022490"/>
    </source>
</evidence>
<evidence type="ECO:0000256" key="3">
    <source>
        <dbReference type="ARBA" id="ARBA00007630"/>
    </source>
</evidence>
<gene>
    <name evidence="16" type="ORF">OBE_09511</name>
</gene>
<evidence type="ECO:0000256" key="14">
    <source>
        <dbReference type="ARBA" id="ARBA00047783"/>
    </source>
</evidence>
<proteinExistence type="inferred from homology"/>
<dbReference type="FunFam" id="1.10.1270.20:FF:000001">
    <property type="entry name" value="tRNA (guanine-N(1)-)-methyltransferase"/>
    <property type="match status" value="1"/>
</dbReference>
<dbReference type="InterPro" id="IPR029028">
    <property type="entry name" value="Alpha/beta_knot_MTases"/>
</dbReference>
<evidence type="ECO:0000256" key="10">
    <source>
        <dbReference type="ARBA" id="ARBA00022691"/>
    </source>
</evidence>
<dbReference type="Gene3D" id="3.40.1280.10">
    <property type="match status" value="1"/>
</dbReference>
<name>K1T030_9ZZZZ</name>
<evidence type="ECO:0000256" key="6">
    <source>
        <dbReference type="ARBA" id="ARBA00014679"/>
    </source>
</evidence>
<dbReference type="Gene3D" id="1.10.1270.20">
    <property type="entry name" value="tRNA(m1g37)methyltransferase, domain 2"/>
    <property type="match status" value="1"/>
</dbReference>
<keyword evidence="10" id="KW-0949">S-adenosyl-L-methionine</keyword>
<evidence type="ECO:0000256" key="12">
    <source>
        <dbReference type="ARBA" id="ARBA00029736"/>
    </source>
</evidence>
<dbReference type="PANTHER" id="PTHR46417:SF1">
    <property type="entry name" value="TRNA (GUANINE-N(1)-)-METHYLTRANSFERASE"/>
    <property type="match status" value="1"/>
</dbReference>
<keyword evidence="11" id="KW-0819">tRNA processing</keyword>
<feature type="domain" description="tRNA methyltransferase TRMD/TRM10-type" evidence="15">
    <location>
        <begin position="1"/>
        <end position="96"/>
    </location>
</feature>
<evidence type="ECO:0000256" key="11">
    <source>
        <dbReference type="ARBA" id="ARBA00022694"/>
    </source>
</evidence>
<evidence type="ECO:0000256" key="8">
    <source>
        <dbReference type="ARBA" id="ARBA00022603"/>
    </source>
</evidence>
<feature type="non-terminal residue" evidence="16">
    <location>
        <position position="1"/>
    </location>
</feature>
<evidence type="ECO:0000259" key="15">
    <source>
        <dbReference type="Pfam" id="PF01746"/>
    </source>
</evidence>
<keyword evidence="7" id="KW-0963">Cytoplasm</keyword>
<dbReference type="InterPro" id="IPR002649">
    <property type="entry name" value="tRNA_m1G_MeTrfase_TrmD"/>
</dbReference>
<dbReference type="SUPFAM" id="SSF75217">
    <property type="entry name" value="alpha/beta knot"/>
    <property type="match status" value="1"/>
</dbReference>
<dbReference type="InterPro" id="IPR016009">
    <property type="entry name" value="tRNA_MeTrfase_TRMD/TRM10"/>
</dbReference>
<reference evidence="16" key="1">
    <citation type="journal article" date="2013" name="Environ. Microbiol.">
        <title>Microbiota from the distal guts of lean and obese adolescents exhibit partial functional redundancy besides clear differences in community structure.</title>
        <authorList>
            <person name="Ferrer M."/>
            <person name="Ruiz A."/>
            <person name="Lanza F."/>
            <person name="Haange S.B."/>
            <person name="Oberbach A."/>
            <person name="Till H."/>
            <person name="Bargiela R."/>
            <person name="Campoy C."/>
            <person name="Segura M.T."/>
            <person name="Richter M."/>
            <person name="von Bergen M."/>
            <person name="Seifert J."/>
            <person name="Suarez A."/>
        </authorList>
    </citation>
    <scope>NUCLEOTIDE SEQUENCE</scope>
</reference>
<keyword evidence="8 16" id="KW-0489">Methyltransferase</keyword>
<dbReference type="AlphaFoldDB" id="K1T030"/>
<keyword evidence="9 16" id="KW-0808">Transferase</keyword>
<accession>K1T030</accession>
<dbReference type="Pfam" id="PF01746">
    <property type="entry name" value="tRNA_m1G_MT"/>
    <property type="match status" value="1"/>
</dbReference>
<evidence type="ECO:0000313" key="16">
    <source>
        <dbReference type="EMBL" id="EKC59415.1"/>
    </source>
</evidence>
<dbReference type="InterPro" id="IPR029026">
    <property type="entry name" value="tRNA_m1G_MTases_N"/>
</dbReference>
<dbReference type="GO" id="GO:0002939">
    <property type="term" value="P:tRNA N1-guanine methylation"/>
    <property type="evidence" value="ECO:0007669"/>
    <property type="project" value="TreeGrafter"/>
</dbReference>
<evidence type="ECO:0000256" key="4">
    <source>
        <dbReference type="ARBA" id="ARBA00011738"/>
    </source>
</evidence>
<evidence type="ECO:0000256" key="2">
    <source>
        <dbReference type="ARBA" id="ARBA00004496"/>
    </source>
</evidence>
<evidence type="ECO:0000256" key="1">
    <source>
        <dbReference type="ARBA" id="ARBA00002634"/>
    </source>
</evidence>
<dbReference type="GO" id="GO:0005829">
    <property type="term" value="C:cytosol"/>
    <property type="evidence" value="ECO:0007669"/>
    <property type="project" value="TreeGrafter"/>
</dbReference>
<protein>
    <recommendedName>
        <fullName evidence="6">tRNA (guanine-N(1)-)-methyltransferase</fullName>
        <ecNumber evidence="5">2.1.1.228</ecNumber>
    </recommendedName>
    <alternativeName>
        <fullName evidence="12">M1G-methyltransferase</fullName>
    </alternativeName>
    <alternativeName>
        <fullName evidence="13">tRNA [GM37] methyltransferase</fullName>
    </alternativeName>
</protein>
<dbReference type="GO" id="GO:0052906">
    <property type="term" value="F:tRNA (guanine(37)-N1)-methyltransferase activity"/>
    <property type="evidence" value="ECO:0007669"/>
    <property type="project" value="UniProtKB-EC"/>
</dbReference>
<dbReference type="EMBL" id="AJWZ01006565">
    <property type="protein sequence ID" value="EKC59415.1"/>
    <property type="molecule type" value="Genomic_DNA"/>
</dbReference>
<comment type="subunit">
    <text evidence="4">Homodimer.</text>
</comment>
<comment type="function">
    <text evidence="1">Specifically methylates guanosine-37 in various tRNAs.</text>
</comment>
<sequence length="140" mass="15972">ELSMGDFVVTGGEIPAMAVTDAICRMVPGVLPEEECFTEESHWAGLLEYPQYSRPDEWHGRRVPDVLLSGHHENVAKWRKKESYKRTMLRRPDLWAQFDEKLLKTKSEKKVLAEAKAEAEAIRAAEVKKAEESDTETTVE</sequence>
<dbReference type="EC" id="2.1.1.228" evidence="5"/>
<comment type="similarity">
    <text evidence="3">Belongs to the RNA methyltransferase TrmD family.</text>
</comment>
<evidence type="ECO:0000256" key="5">
    <source>
        <dbReference type="ARBA" id="ARBA00012807"/>
    </source>
</evidence>
<dbReference type="InterPro" id="IPR023148">
    <property type="entry name" value="tRNA_m1G_MeTrfase_C_sf"/>
</dbReference>
<dbReference type="PANTHER" id="PTHR46417">
    <property type="entry name" value="TRNA (GUANINE-N(1)-)-METHYLTRANSFERASE"/>
    <property type="match status" value="1"/>
</dbReference>
<comment type="caution">
    <text evidence="16">The sequence shown here is derived from an EMBL/GenBank/DDBJ whole genome shotgun (WGS) entry which is preliminary data.</text>
</comment>
<comment type="catalytic activity">
    <reaction evidence="14">
        <text>guanosine(37) in tRNA + S-adenosyl-L-methionine = N(1)-methylguanosine(37) in tRNA + S-adenosyl-L-homocysteine + H(+)</text>
        <dbReference type="Rhea" id="RHEA:36899"/>
        <dbReference type="Rhea" id="RHEA-COMP:10145"/>
        <dbReference type="Rhea" id="RHEA-COMP:10147"/>
        <dbReference type="ChEBI" id="CHEBI:15378"/>
        <dbReference type="ChEBI" id="CHEBI:57856"/>
        <dbReference type="ChEBI" id="CHEBI:59789"/>
        <dbReference type="ChEBI" id="CHEBI:73542"/>
        <dbReference type="ChEBI" id="CHEBI:74269"/>
        <dbReference type="EC" id="2.1.1.228"/>
    </reaction>
</comment>
<evidence type="ECO:0000256" key="9">
    <source>
        <dbReference type="ARBA" id="ARBA00022679"/>
    </source>
</evidence>
<evidence type="ECO:0000256" key="13">
    <source>
        <dbReference type="ARBA" id="ARBA00033392"/>
    </source>
</evidence>
<comment type="subcellular location">
    <subcellularLocation>
        <location evidence="2">Cytoplasm</location>
    </subcellularLocation>
</comment>
<organism evidence="16">
    <name type="scientific">human gut metagenome</name>
    <dbReference type="NCBI Taxonomy" id="408170"/>
    <lineage>
        <taxon>unclassified sequences</taxon>
        <taxon>metagenomes</taxon>
        <taxon>organismal metagenomes</taxon>
    </lineage>
</organism>